<dbReference type="InterPro" id="IPR000873">
    <property type="entry name" value="AMP-dep_synth/lig_dom"/>
</dbReference>
<evidence type="ECO:0000256" key="1">
    <source>
        <dbReference type="ARBA" id="ARBA00006432"/>
    </source>
</evidence>
<dbReference type="SUPFAM" id="SSF56801">
    <property type="entry name" value="Acetyl-CoA synthetase-like"/>
    <property type="match status" value="1"/>
</dbReference>
<feature type="domain" description="AMP-dependent synthetase/ligase" evidence="3">
    <location>
        <begin position="9"/>
        <end position="381"/>
    </location>
</feature>
<keyword evidence="6" id="KW-1185">Reference proteome</keyword>
<dbReference type="Pfam" id="PF00501">
    <property type="entry name" value="AMP-binding"/>
    <property type="match status" value="1"/>
</dbReference>
<dbReference type="EMBL" id="JAAMOW010000004">
    <property type="protein sequence ID" value="NGY04819.1"/>
    <property type="molecule type" value="Genomic_DNA"/>
</dbReference>
<sequence length="525" mass="56063">MIETAPQAFAASVATFRDRVAVVGEDGVQLSYGELDMLRRRAAKSLIALGVQAGDRVAIWSPNNVAWIVAGLAIHSVGAALVPINTRMRGNEAAYVLERSGARVLFSVGRFLGQHYPTMLAPQRPASLGAIVVIEHAEADDLDWPAFLAGGEAVTDAELDARSHAVKADDCLDVLFTSGTTGLPKGVVTTHEQNLRAIAAWSTCVGLRSDDRYLIVNPFFHSFGYKVGWLAGLIAGLTVLPHAVFDARAILKRIEAERISVLPGPPTLFISLLDDPQRASTDLSSLRATITGAAAIAPSLIERIRAELGFEVVLTGYGLTETCGIVSLCDAGDDAETIALTSGKAIPGIELRCVDGEGRALGPGESGEIVVRGYNVMRGYLDDPQATAETIDAEGWLHTGDVGHLDVRGYLRITDRLKDMYIAGGFNCYPAEIERTMAAHPAIAQVAVIGVPDARMGEVGKAYVLLRPGQSVDEGALIAWCREQMANYKVPRHIEIADTLPTNASGKVMKFELRKRISDQAGTSA</sequence>
<dbReference type="PANTHER" id="PTHR43201:SF5">
    <property type="entry name" value="MEDIUM-CHAIN ACYL-COA LIGASE ACSF2, MITOCHONDRIAL"/>
    <property type="match status" value="1"/>
</dbReference>
<dbReference type="PANTHER" id="PTHR43201">
    <property type="entry name" value="ACYL-COA SYNTHETASE"/>
    <property type="match status" value="1"/>
</dbReference>
<evidence type="ECO:0000313" key="5">
    <source>
        <dbReference type="EMBL" id="NGY04819.1"/>
    </source>
</evidence>
<proteinExistence type="inferred from homology"/>
<name>A0A6M2BS08_9GAMM</name>
<accession>A0A6M2BS08</accession>
<dbReference type="Pfam" id="PF13193">
    <property type="entry name" value="AMP-binding_C"/>
    <property type="match status" value="1"/>
</dbReference>
<comment type="caution">
    <text evidence="5">The sequence shown here is derived from an EMBL/GenBank/DDBJ whole genome shotgun (WGS) entry which is preliminary data.</text>
</comment>
<dbReference type="GO" id="GO:0031956">
    <property type="term" value="F:medium-chain fatty acid-CoA ligase activity"/>
    <property type="evidence" value="ECO:0007669"/>
    <property type="project" value="TreeGrafter"/>
</dbReference>
<evidence type="ECO:0000259" key="4">
    <source>
        <dbReference type="Pfam" id="PF13193"/>
    </source>
</evidence>
<protein>
    <submittedName>
        <fullName evidence="5">AMP-binding protein</fullName>
    </submittedName>
</protein>
<evidence type="ECO:0000259" key="3">
    <source>
        <dbReference type="Pfam" id="PF00501"/>
    </source>
</evidence>
<reference evidence="5 6" key="1">
    <citation type="journal article" date="2014" name="Int. J. Syst. Evol. Microbiol.">
        <title>Solimonas terrae sp. nov., isolated from soil.</title>
        <authorList>
            <person name="Kim S.J."/>
            <person name="Moon J.Y."/>
            <person name="Weon H.Y."/>
            <person name="Ahn J.H."/>
            <person name="Chen W.M."/>
            <person name="Kwon S.W."/>
        </authorList>
    </citation>
    <scope>NUCLEOTIDE SEQUENCE [LARGE SCALE GENOMIC DNA]</scope>
    <source>
        <strain evidence="5 6">KIS83-12</strain>
    </source>
</reference>
<keyword evidence="2" id="KW-0436">Ligase</keyword>
<dbReference type="InterPro" id="IPR020845">
    <property type="entry name" value="AMP-binding_CS"/>
</dbReference>
<dbReference type="InterPro" id="IPR025110">
    <property type="entry name" value="AMP-bd_C"/>
</dbReference>
<dbReference type="AlphaFoldDB" id="A0A6M2BS08"/>
<dbReference type="PROSITE" id="PS00455">
    <property type="entry name" value="AMP_BINDING"/>
    <property type="match status" value="1"/>
</dbReference>
<dbReference type="FunFam" id="3.30.300.30:FF:000008">
    <property type="entry name" value="2,3-dihydroxybenzoate-AMP ligase"/>
    <property type="match status" value="1"/>
</dbReference>
<dbReference type="InterPro" id="IPR045851">
    <property type="entry name" value="AMP-bd_C_sf"/>
</dbReference>
<dbReference type="RefSeq" id="WP_166254949.1">
    <property type="nucleotide sequence ID" value="NZ_JAAMOW010000004.1"/>
</dbReference>
<evidence type="ECO:0000313" key="6">
    <source>
        <dbReference type="Proteomes" id="UP000472676"/>
    </source>
</evidence>
<dbReference type="Gene3D" id="3.30.300.30">
    <property type="match status" value="1"/>
</dbReference>
<organism evidence="5 6">
    <name type="scientific">Solimonas terrae</name>
    <dbReference type="NCBI Taxonomy" id="1396819"/>
    <lineage>
        <taxon>Bacteria</taxon>
        <taxon>Pseudomonadati</taxon>
        <taxon>Pseudomonadota</taxon>
        <taxon>Gammaproteobacteria</taxon>
        <taxon>Nevskiales</taxon>
        <taxon>Nevskiaceae</taxon>
        <taxon>Solimonas</taxon>
    </lineage>
</organism>
<gene>
    <name evidence="5" type="ORF">G7Y85_08580</name>
</gene>
<dbReference type="GO" id="GO:0006631">
    <property type="term" value="P:fatty acid metabolic process"/>
    <property type="evidence" value="ECO:0007669"/>
    <property type="project" value="TreeGrafter"/>
</dbReference>
<feature type="domain" description="AMP-binding enzyme C-terminal" evidence="4">
    <location>
        <begin position="432"/>
        <end position="507"/>
    </location>
</feature>
<dbReference type="Proteomes" id="UP000472676">
    <property type="component" value="Unassembled WGS sequence"/>
</dbReference>
<dbReference type="NCBIfam" id="NF005801">
    <property type="entry name" value="PRK07656.1"/>
    <property type="match status" value="1"/>
</dbReference>
<evidence type="ECO:0000256" key="2">
    <source>
        <dbReference type="ARBA" id="ARBA00022598"/>
    </source>
</evidence>
<comment type="similarity">
    <text evidence="1">Belongs to the ATP-dependent AMP-binding enzyme family.</text>
</comment>
<dbReference type="Gene3D" id="3.40.50.12780">
    <property type="entry name" value="N-terminal domain of ligase-like"/>
    <property type="match status" value="1"/>
</dbReference>
<dbReference type="InterPro" id="IPR042099">
    <property type="entry name" value="ANL_N_sf"/>
</dbReference>